<dbReference type="GO" id="GO:0006281">
    <property type="term" value="P:DNA repair"/>
    <property type="evidence" value="ECO:0007669"/>
    <property type="project" value="UniProtKB-KW"/>
</dbReference>
<organism evidence="20 21">
    <name type="scientific">Acer negundo</name>
    <name type="common">Box elder</name>
    <dbReference type="NCBI Taxonomy" id="4023"/>
    <lineage>
        <taxon>Eukaryota</taxon>
        <taxon>Viridiplantae</taxon>
        <taxon>Streptophyta</taxon>
        <taxon>Embryophyta</taxon>
        <taxon>Tracheophyta</taxon>
        <taxon>Spermatophyta</taxon>
        <taxon>Magnoliopsida</taxon>
        <taxon>eudicotyledons</taxon>
        <taxon>Gunneridae</taxon>
        <taxon>Pentapetalae</taxon>
        <taxon>rosids</taxon>
        <taxon>malvids</taxon>
        <taxon>Sapindales</taxon>
        <taxon>Sapindaceae</taxon>
        <taxon>Hippocastanoideae</taxon>
        <taxon>Acereae</taxon>
        <taxon>Acer</taxon>
    </lineage>
</organism>
<dbReference type="CDD" id="cd11378">
    <property type="entry name" value="DUF296"/>
    <property type="match status" value="1"/>
</dbReference>
<dbReference type="GO" id="GO:0031047">
    <property type="term" value="P:regulatory ncRNA-mediated gene silencing"/>
    <property type="evidence" value="ECO:0007669"/>
    <property type="project" value="UniProtKB-KW"/>
</dbReference>
<evidence type="ECO:0000256" key="3">
    <source>
        <dbReference type="ARBA" id="ARBA00022722"/>
    </source>
</evidence>
<keyword evidence="15" id="KW-0234">DNA repair</keyword>
<comment type="subcellular location">
    <subcellularLocation>
        <location evidence="1">Nucleus</location>
    </subcellularLocation>
</comment>
<dbReference type="Pfam" id="PF13589">
    <property type="entry name" value="HATPase_c_3"/>
    <property type="match status" value="1"/>
</dbReference>
<feature type="compositionally biased region" description="Polar residues" evidence="17">
    <location>
        <begin position="883"/>
        <end position="899"/>
    </location>
</feature>
<dbReference type="InterPro" id="IPR011124">
    <property type="entry name" value="Znf_CW"/>
</dbReference>
<evidence type="ECO:0000256" key="11">
    <source>
        <dbReference type="ARBA" id="ARBA00023054"/>
    </source>
</evidence>
<accession>A0AAD5IJJ4</accession>
<dbReference type="GO" id="GO:0004519">
    <property type="term" value="F:endonuclease activity"/>
    <property type="evidence" value="ECO:0007669"/>
    <property type="project" value="UniProtKB-KW"/>
</dbReference>
<protein>
    <recommendedName>
        <fullName evidence="22">AT-hook motif nuclear-localized protein</fullName>
    </recommendedName>
</protein>
<keyword evidence="8" id="KW-0862">Zinc</keyword>
<feature type="region of interest" description="Disordered" evidence="17">
    <location>
        <begin position="879"/>
        <end position="1008"/>
    </location>
</feature>
<evidence type="ECO:0000256" key="5">
    <source>
        <dbReference type="ARBA" id="ARBA00022759"/>
    </source>
</evidence>
<evidence type="ECO:0000256" key="17">
    <source>
        <dbReference type="SAM" id="MobiDB-lite"/>
    </source>
</evidence>
<keyword evidence="5" id="KW-0255">Endonuclease</keyword>
<keyword evidence="12" id="KW-0238">DNA-binding</keyword>
<dbReference type="Proteomes" id="UP001064489">
    <property type="component" value="Chromosome 10"/>
</dbReference>
<keyword evidence="6" id="KW-0227">DNA damage</keyword>
<comment type="caution">
    <text evidence="20">The sequence shown here is derived from an EMBL/GenBank/DDBJ whole genome shotgun (WGS) entry which is preliminary data.</text>
</comment>
<reference evidence="20" key="1">
    <citation type="journal article" date="2022" name="Plant J.">
        <title>Strategies of tolerance reflected in two North American maple genomes.</title>
        <authorList>
            <person name="McEvoy S.L."/>
            <person name="Sezen U.U."/>
            <person name="Trouern-Trend A."/>
            <person name="McMahon S.M."/>
            <person name="Schaberg P.G."/>
            <person name="Yang J."/>
            <person name="Wegrzyn J.L."/>
            <person name="Swenson N.G."/>
        </authorList>
    </citation>
    <scope>NUCLEOTIDE SEQUENCE</scope>
    <source>
        <strain evidence="20">91603</strain>
    </source>
</reference>
<dbReference type="AlphaFoldDB" id="A0AAD5IJJ4"/>
<dbReference type="Gene3D" id="3.30.1330.80">
    <property type="entry name" value="Hypothetical protein, similar to alpha- acetolactate decarboxylase, domain 2"/>
    <property type="match status" value="1"/>
</dbReference>
<dbReference type="GO" id="GO:0031349">
    <property type="term" value="P:positive regulation of defense response"/>
    <property type="evidence" value="ECO:0007669"/>
    <property type="project" value="UniProtKB-ARBA"/>
</dbReference>
<evidence type="ECO:0000259" key="19">
    <source>
        <dbReference type="PROSITE" id="PS51742"/>
    </source>
</evidence>
<evidence type="ECO:0000256" key="9">
    <source>
        <dbReference type="ARBA" id="ARBA00022853"/>
    </source>
</evidence>
<dbReference type="Pfam" id="PF17942">
    <property type="entry name" value="Morc6_S5"/>
    <property type="match status" value="1"/>
</dbReference>
<feature type="region of interest" description="Disordered" evidence="17">
    <location>
        <begin position="1127"/>
        <end position="1193"/>
    </location>
</feature>
<proteinExistence type="inferred from homology"/>
<evidence type="ECO:0008006" key="22">
    <source>
        <dbReference type="Google" id="ProtNLM"/>
    </source>
</evidence>
<evidence type="ECO:0000256" key="10">
    <source>
        <dbReference type="ARBA" id="ARBA00023015"/>
    </source>
</evidence>
<evidence type="ECO:0000256" key="4">
    <source>
        <dbReference type="ARBA" id="ARBA00022723"/>
    </source>
</evidence>
<keyword evidence="3" id="KW-0378">Hydrolase</keyword>
<dbReference type="EMBL" id="JAJSOW010000105">
    <property type="protein sequence ID" value="KAI9166061.1"/>
    <property type="molecule type" value="Genomic_DNA"/>
</dbReference>
<keyword evidence="21" id="KW-1185">Reference proteome</keyword>
<dbReference type="InterPro" id="IPR045261">
    <property type="entry name" value="MORC_ATPase"/>
</dbReference>
<dbReference type="SMART" id="SM00384">
    <property type="entry name" value="AT_hook"/>
    <property type="match status" value="2"/>
</dbReference>
<dbReference type="GO" id="GO:0005634">
    <property type="term" value="C:nucleus"/>
    <property type="evidence" value="ECO:0007669"/>
    <property type="project" value="UniProtKB-SubCell"/>
</dbReference>
<dbReference type="InterPro" id="IPR036890">
    <property type="entry name" value="HATPase_C_sf"/>
</dbReference>
<dbReference type="PROSITE" id="PS51050">
    <property type="entry name" value="ZF_CW"/>
    <property type="match status" value="1"/>
</dbReference>
<dbReference type="GO" id="GO:0016887">
    <property type="term" value="F:ATP hydrolysis activity"/>
    <property type="evidence" value="ECO:0007669"/>
    <property type="project" value="InterPro"/>
</dbReference>
<evidence type="ECO:0000259" key="18">
    <source>
        <dbReference type="PROSITE" id="PS51050"/>
    </source>
</evidence>
<evidence type="ECO:0000256" key="12">
    <source>
        <dbReference type="ARBA" id="ARBA00023125"/>
    </source>
</evidence>
<dbReference type="PANTHER" id="PTHR23336:SF11">
    <property type="entry name" value="OS06G0622000 PROTEIN"/>
    <property type="match status" value="1"/>
</dbReference>
<gene>
    <name evidence="20" type="ORF">LWI28_025605</name>
</gene>
<keyword evidence="3" id="KW-0540">Nuclease</keyword>
<keyword evidence="13" id="KW-0943">RNA-mediated gene silencing</keyword>
<dbReference type="PANTHER" id="PTHR23336">
    <property type="entry name" value="ZINC FINGER CW-TYPE COILED-COIL DOMAIN PROTEIN 3"/>
    <property type="match status" value="1"/>
</dbReference>
<keyword evidence="16" id="KW-0539">Nucleus</keyword>
<feature type="domain" description="PPC" evidence="19">
    <location>
        <begin position="1002"/>
        <end position="1143"/>
    </location>
</feature>
<feature type="compositionally biased region" description="Basic residues" evidence="17">
    <location>
        <begin position="787"/>
        <end position="796"/>
    </location>
</feature>
<evidence type="ECO:0000256" key="15">
    <source>
        <dbReference type="ARBA" id="ARBA00023204"/>
    </source>
</evidence>
<reference evidence="20" key="2">
    <citation type="submission" date="2023-02" db="EMBL/GenBank/DDBJ databases">
        <authorList>
            <person name="Swenson N.G."/>
            <person name="Wegrzyn J.L."/>
            <person name="Mcevoy S.L."/>
        </authorList>
    </citation>
    <scope>NUCLEOTIDE SEQUENCE</scope>
    <source>
        <strain evidence="20">91603</strain>
        <tissue evidence="20">Leaf</tissue>
    </source>
</reference>
<dbReference type="Gene3D" id="3.30.40.100">
    <property type="match status" value="1"/>
</dbReference>
<feature type="compositionally biased region" description="Polar residues" evidence="17">
    <location>
        <begin position="919"/>
        <end position="928"/>
    </location>
</feature>
<evidence type="ECO:0000256" key="7">
    <source>
        <dbReference type="ARBA" id="ARBA00022771"/>
    </source>
</evidence>
<evidence type="ECO:0000313" key="21">
    <source>
        <dbReference type="Proteomes" id="UP001064489"/>
    </source>
</evidence>
<dbReference type="SUPFAM" id="SSF117856">
    <property type="entry name" value="AF0104/ALDC/Ptd012-like"/>
    <property type="match status" value="1"/>
</dbReference>
<keyword evidence="7" id="KW-0863">Zinc-finger</keyword>
<keyword evidence="4" id="KW-0479">Metal-binding</keyword>
<evidence type="ECO:0000256" key="2">
    <source>
        <dbReference type="ARBA" id="ARBA00007845"/>
    </source>
</evidence>
<dbReference type="InterPro" id="IPR005175">
    <property type="entry name" value="PPC_dom"/>
</dbReference>
<evidence type="ECO:0000256" key="16">
    <source>
        <dbReference type="ARBA" id="ARBA00023242"/>
    </source>
</evidence>
<name>A0AAD5IJJ4_ACENE</name>
<dbReference type="InterPro" id="IPR041006">
    <property type="entry name" value="Morc_S5"/>
</dbReference>
<evidence type="ECO:0000256" key="8">
    <source>
        <dbReference type="ARBA" id="ARBA00022833"/>
    </source>
</evidence>
<dbReference type="GO" id="GO:0008270">
    <property type="term" value="F:zinc ion binding"/>
    <property type="evidence" value="ECO:0007669"/>
    <property type="project" value="UniProtKB-KW"/>
</dbReference>
<feature type="compositionally biased region" description="Polar residues" evidence="17">
    <location>
        <begin position="1176"/>
        <end position="1186"/>
    </location>
</feature>
<dbReference type="PROSITE" id="PS51742">
    <property type="entry name" value="PPC"/>
    <property type="match status" value="1"/>
</dbReference>
<keyword evidence="11" id="KW-0175">Coiled coil</keyword>
<comment type="similarity">
    <text evidence="2">Belongs to the MORC ATPase protein family.</text>
</comment>
<evidence type="ECO:0000256" key="14">
    <source>
        <dbReference type="ARBA" id="ARBA00023163"/>
    </source>
</evidence>
<keyword evidence="9" id="KW-0156">Chromatin regulator</keyword>
<keyword evidence="14" id="KW-0804">Transcription</keyword>
<dbReference type="SUPFAM" id="SSF55874">
    <property type="entry name" value="ATPase domain of HSP90 chaperone/DNA topoisomerase II/histidine kinase"/>
    <property type="match status" value="1"/>
</dbReference>
<evidence type="ECO:0000256" key="6">
    <source>
        <dbReference type="ARBA" id="ARBA00022763"/>
    </source>
</evidence>
<sequence length="1193" mass="131992">MSQTKILSKSRDFRGKKPSKTPRHFLFSVPPLISLNSTPPLFAGKLAFSSLVLNGVRMGDTNKVLEGDASQYDIFLTKDEKPICRTQCLNPPGKVPRHWNFRNIVSRRQLHFLDDLSHFLLRPAAECSRDQREWGRFLSYLQKWNMVAIAKFEFGEFYVFPYDEASNSSQAKVAYQMDKACNASSGQRHQQSGEACRVVKPILTKTWINDDLVLPLHTVKESASRKDVHIQIKDSATSEDNFSPILKSSPAVGDQRGCESTMETYSRTQSHSVKPGRSLEKNYVRADPSYLQTLGQAHSGWIFGAIAELVDNSRDAKATKLDISIEDVYFSKAGKTIPMLAVRDDGHGMTHQEIVGMTYFGHKQPGTNDPDRIGRFGVGFKTGAMRLGRDALVLTQTADSRSIAFLSQSLNEGKDNLEIPIVNYNRKGQFMELDTSVQSEATAKHNLKAIKEFSPFDKYMIGEKAGLFRDTSTGTQTYIWNLDEWGSDYSLKRHDGLDGGSSFHKGDIFIRSMRIRSRPGQISQKVPLDYSLRSYLEVIFLVPRMRITVQGSLVKSRLLAKSLNKTHVETSSIMEKPVQLTLGRCQLEWEHMNCGIFLYWHGRLIEAYKRVGGMIHNGDIGRGVIGVIDVTDLMDGGNGRVWVHNNKQGFQDCEPYARLEEWLGKVADEYWDNNFDPLELKKGNDRCKPDQEWVQCNKCRKWRMLSSDFNPKTLPLEWFCYMRPFDGQCETPEQKVERGVITVSTKRTGYVKPDKSHRYRESGTLKVEDDKGCLDRNPGNDQNGSPPRKRMRKGLPRTCKKVSNSTFAPICSKYEFGLRIKGVKQKNQHIFRSGVIVVSVYEETLISSVVIDREAAGTTMNMATMRLAYNADGGPVYKPIMPPSSTTTTETYHQQNSQPPIEDVSLYHHQQQQQQQEQGNSVGFSSGTGEPAKRKRGRPRKYSPDGNNGNNNHVMGLNLTSPPPPPLAVASSASNSTKKARGRPPGSSSARKQHSAALGSTGSGFTPHVITVQPGEDVLAKVMIFSQNGSRAVCILSANGAISNVTLRQAMTSGGTVTYEGRFEILSLSGSILLSENGGQRSRTGGLSVSLAGPDGRVLGGGVAGLLTAASPVQVIMGTFLTEGWKETRSSGMQSEPLSYTPNLIPRGSTAGSPPSRGNLSESSGGGPGSPLNHSTGGCSNNNPPLMTNIPWK</sequence>
<evidence type="ECO:0000256" key="13">
    <source>
        <dbReference type="ARBA" id="ARBA00023158"/>
    </source>
</evidence>
<dbReference type="GO" id="GO:0006325">
    <property type="term" value="P:chromatin organization"/>
    <property type="evidence" value="ECO:0007669"/>
    <property type="project" value="UniProtKB-KW"/>
</dbReference>
<dbReference type="Pfam" id="PF07496">
    <property type="entry name" value="zf-CW"/>
    <property type="match status" value="1"/>
</dbReference>
<keyword evidence="10" id="KW-0805">Transcription regulation</keyword>
<dbReference type="InterPro" id="IPR017956">
    <property type="entry name" value="AT_hook_DNA-bd_motif"/>
</dbReference>
<evidence type="ECO:0000256" key="1">
    <source>
        <dbReference type="ARBA" id="ARBA00004123"/>
    </source>
</evidence>
<evidence type="ECO:0000313" key="20">
    <source>
        <dbReference type="EMBL" id="KAI9166061.1"/>
    </source>
</evidence>
<dbReference type="Pfam" id="PF03479">
    <property type="entry name" value="PCC"/>
    <property type="match status" value="1"/>
</dbReference>
<feature type="domain" description="CW-type" evidence="18">
    <location>
        <begin position="687"/>
        <end position="737"/>
    </location>
</feature>
<feature type="region of interest" description="Disordered" evidence="17">
    <location>
        <begin position="769"/>
        <end position="796"/>
    </location>
</feature>
<feature type="compositionally biased region" description="Polar residues" evidence="17">
    <location>
        <begin position="1130"/>
        <end position="1142"/>
    </location>
</feature>
<dbReference type="Gene3D" id="3.30.565.10">
    <property type="entry name" value="Histidine kinase-like ATPase, C-terminal domain"/>
    <property type="match status" value="1"/>
</dbReference>
<dbReference type="GO" id="GO:0003677">
    <property type="term" value="F:DNA binding"/>
    <property type="evidence" value="ECO:0007669"/>
    <property type="project" value="UniProtKB-KW"/>
</dbReference>